<keyword evidence="4" id="KW-0805">Transcription regulation</keyword>
<evidence type="ECO:0000256" key="8">
    <source>
        <dbReference type="PROSITE-ProRule" id="PRU00169"/>
    </source>
</evidence>
<dbReference type="InterPro" id="IPR001789">
    <property type="entry name" value="Sig_transdc_resp-reg_receiver"/>
</dbReference>
<dbReference type="PANTHER" id="PTHR48111">
    <property type="entry name" value="REGULATOR OF RPOS"/>
    <property type="match status" value="1"/>
</dbReference>
<dbReference type="GO" id="GO:0000156">
    <property type="term" value="F:phosphorelay response regulator activity"/>
    <property type="evidence" value="ECO:0007669"/>
    <property type="project" value="TreeGrafter"/>
</dbReference>
<feature type="region of interest" description="Disordered" evidence="10">
    <location>
        <begin position="220"/>
        <end position="252"/>
    </location>
</feature>
<proteinExistence type="predicted"/>
<dbReference type="EMBL" id="VIRB01000079">
    <property type="protein sequence ID" value="NDO69676.1"/>
    <property type="molecule type" value="Genomic_DNA"/>
</dbReference>
<evidence type="ECO:0000259" key="11">
    <source>
        <dbReference type="PROSITE" id="PS50110"/>
    </source>
</evidence>
<gene>
    <name evidence="13" type="ORF">FMM80_13705</name>
</gene>
<feature type="DNA-binding region" description="OmpR/PhoB-type" evidence="9">
    <location>
        <begin position="127"/>
        <end position="222"/>
    </location>
</feature>
<feature type="modified residue" description="4-aspartylphosphate" evidence="8">
    <location>
        <position position="56"/>
    </location>
</feature>
<organism evidence="13 14">
    <name type="scientific">Schaedlerella arabinosiphila</name>
    <dbReference type="NCBI Taxonomy" id="2044587"/>
    <lineage>
        <taxon>Bacteria</taxon>
        <taxon>Bacillati</taxon>
        <taxon>Bacillota</taxon>
        <taxon>Clostridia</taxon>
        <taxon>Lachnospirales</taxon>
        <taxon>Lachnospiraceae</taxon>
        <taxon>Schaedlerella</taxon>
    </lineage>
</organism>
<feature type="domain" description="Response regulatory" evidence="11">
    <location>
        <begin position="4"/>
        <end position="119"/>
    </location>
</feature>
<dbReference type="SUPFAM" id="SSF52172">
    <property type="entry name" value="CheY-like"/>
    <property type="match status" value="1"/>
</dbReference>
<dbReference type="AlphaFoldDB" id="A0A9X5C8H5"/>
<evidence type="ECO:0000256" key="9">
    <source>
        <dbReference type="PROSITE-ProRule" id="PRU01091"/>
    </source>
</evidence>
<evidence type="ECO:0000259" key="12">
    <source>
        <dbReference type="PROSITE" id="PS51755"/>
    </source>
</evidence>
<feature type="domain" description="OmpR/PhoB-type" evidence="12">
    <location>
        <begin position="127"/>
        <end position="222"/>
    </location>
</feature>
<evidence type="ECO:0000256" key="10">
    <source>
        <dbReference type="SAM" id="MobiDB-lite"/>
    </source>
</evidence>
<keyword evidence="2 8" id="KW-0597">Phosphoprotein</keyword>
<dbReference type="InterPro" id="IPR001867">
    <property type="entry name" value="OmpR/PhoB-type_DNA-bd"/>
</dbReference>
<keyword evidence="5 9" id="KW-0238">DNA-binding</keyword>
<dbReference type="Pfam" id="PF00072">
    <property type="entry name" value="Response_reg"/>
    <property type="match status" value="1"/>
</dbReference>
<keyword evidence="3" id="KW-0902">Two-component regulatory system</keyword>
<evidence type="ECO:0000256" key="4">
    <source>
        <dbReference type="ARBA" id="ARBA00023015"/>
    </source>
</evidence>
<evidence type="ECO:0000256" key="2">
    <source>
        <dbReference type="ARBA" id="ARBA00022553"/>
    </source>
</evidence>
<dbReference type="GO" id="GO:0005829">
    <property type="term" value="C:cytosol"/>
    <property type="evidence" value="ECO:0007669"/>
    <property type="project" value="TreeGrafter"/>
</dbReference>
<evidence type="ECO:0000313" key="13">
    <source>
        <dbReference type="EMBL" id="NDO69676.1"/>
    </source>
</evidence>
<evidence type="ECO:0000256" key="3">
    <source>
        <dbReference type="ARBA" id="ARBA00023012"/>
    </source>
</evidence>
<dbReference type="InterPro" id="IPR039420">
    <property type="entry name" value="WalR-like"/>
</dbReference>
<dbReference type="CDD" id="cd17574">
    <property type="entry name" value="REC_OmpR"/>
    <property type="match status" value="1"/>
</dbReference>
<dbReference type="PROSITE" id="PS51755">
    <property type="entry name" value="OMPR_PHOB"/>
    <property type="match status" value="1"/>
</dbReference>
<dbReference type="SMART" id="SM00448">
    <property type="entry name" value="REC"/>
    <property type="match status" value="1"/>
</dbReference>
<evidence type="ECO:0000256" key="1">
    <source>
        <dbReference type="ARBA" id="ARBA00018672"/>
    </source>
</evidence>
<dbReference type="Pfam" id="PF00486">
    <property type="entry name" value="Trans_reg_C"/>
    <property type="match status" value="1"/>
</dbReference>
<comment type="function">
    <text evidence="7">May play the central regulatory role in sporulation. It may be an element of the effector pathway responsible for the activation of sporulation genes in response to nutritional stress. Spo0A may act in concert with spo0H (a sigma factor) to control the expression of some genes that are critical to the sporulation process.</text>
</comment>
<dbReference type="SMART" id="SM00862">
    <property type="entry name" value="Trans_reg_C"/>
    <property type="match status" value="1"/>
</dbReference>
<comment type="caution">
    <text evidence="13">The sequence shown here is derived from an EMBL/GenBank/DDBJ whole genome shotgun (WGS) entry which is preliminary data.</text>
</comment>
<evidence type="ECO:0000256" key="6">
    <source>
        <dbReference type="ARBA" id="ARBA00023163"/>
    </source>
</evidence>
<dbReference type="InterPro" id="IPR036388">
    <property type="entry name" value="WH-like_DNA-bd_sf"/>
</dbReference>
<dbReference type="PROSITE" id="PS50110">
    <property type="entry name" value="RESPONSE_REGULATORY"/>
    <property type="match status" value="1"/>
</dbReference>
<name>A0A9X5C8H5_9FIRM</name>
<dbReference type="Gene3D" id="3.40.50.2300">
    <property type="match status" value="1"/>
</dbReference>
<protein>
    <recommendedName>
        <fullName evidence="1">Stage 0 sporulation protein A homolog</fullName>
    </recommendedName>
</protein>
<reference evidence="13 14" key="1">
    <citation type="submission" date="2019-07" db="EMBL/GenBank/DDBJ databases">
        <title>Draft genome sequences of 15 bacterial species constituting the stable defined intestinal microbiota of the GM15 gnotobiotic mouse model.</title>
        <authorList>
            <person name="Elie C."/>
            <person name="Mathieu A."/>
            <person name="Saliou A."/>
            <person name="Darnaud M."/>
            <person name="Leulier F."/>
            <person name="Tamellini A."/>
        </authorList>
    </citation>
    <scope>NUCLEOTIDE SEQUENCE [LARGE SCALE GENOMIC DNA]</scope>
    <source>
        <strain evidence="14">ASF 502</strain>
    </source>
</reference>
<dbReference type="GO" id="GO:0006355">
    <property type="term" value="P:regulation of DNA-templated transcription"/>
    <property type="evidence" value="ECO:0007669"/>
    <property type="project" value="InterPro"/>
</dbReference>
<accession>A0A9X5C8H5</accession>
<dbReference type="PANTHER" id="PTHR48111:SF1">
    <property type="entry name" value="TWO-COMPONENT RESPONSE REGULATOR ORR33"/>
    <property type="match status" value="1"/>
</dbReference>
<dbReference type="RefSeq" id="WP_004075390.1">
    <property type="nucleotide sequence ID" value="NZ_CASCYM010000046.1"/>
</dbReference>
<dbReference type="GO" id="GO:0000976">
    <property type="term" value="F:transcription cis-regulatory region binding"/>
    <property type="evidence" value="ECO:0007669"/>
    <property type="project" value="TreeGrafter"/>
</dbReference>
<dbReference type="OrthoDB" id="9778712at2"/>
<dbReference type="CDD" id="cd00383">
    <property type="entry name" value="trans_reg_C"/>
    <property type="match status" value="1"/>
</dbReference>
<keyword evidence="6" id="KW-0804">Transcription</keyword>
<evidence type="ECO:0000256" key="5">
    <source>
        <dbReference type="ARBA" id="ARBA00023125"/>
    </source>
</evidence>
<dbReference type="Proteomes" id="UP000474104">
    <property type="component" value="Unassembled WGS sequence"/>
</dbReference>
<dbReference type="Gene3D" id="1.10.10.10">
    <property type="entry name" value="Winged helix-like DNA-binding domain superfamily/Winged helix DNA-binding domain"/>
    <property type="match status" value="1"/>
</dbReference>
<evidence type="ECO:0000256" key="7">
    <source>
        <dbReference type="ARBA" id="ARBA00024867"/>
    </source>
</evidence>
<evidence type="ECO:0000313" key="14">
    <source>
        <dbReference type="Proteomes" id="UP000474104"/>
    </source>
</evidence>
<sequence>MPCKILVIEDEEHINELICINLETAGYEPVPFFDGDALFSHLQEIPAPSYDLALLDVMLPGKDGFELLPELQAQQIPVIFLTARGDLHSKVKGLTDGAEDYIVKPFEMLELLVRVEKVLSRFQKKVEDCYRIRDVEIFPKERIVQKAGTVIPFKPMEFDCLLLLVRYKNIALSREQLLQMLWGVEFDGETRTIDVHVGRIRKKLGFQDVIKTVPRIGYRLEDRPEEEMPSPAASHMTDQAAAPSTDTPEESP</sequence>
<dbReference type="InterPro" id="IPR011006">
    <property type="entry name" value="CheY-like_superfamily"/>
</dbReference>
<dbReference type="GO" id="GO:0032993">
    <property type="term" value="C:protein-DNA complex"/>
    <property type="evidence" value="ECO:0007669"/>
    <property type="project" value="TreeGrafter"/>
</dbReference>